<evidence type="ECO:0000313" key="2">
    <source>
        <dbReference type="EMBL" id="MCO8274973.1"/>
    </source>
</evidence>
<protein>
    <submittedName>
        <fullName evidence="2">Tetratricopeptide repeat protein</fullName>
    </submittedName>
</protein>
<dbReference type="RefSeq" id="WP_253241038.1">
    <property type="nucleotide sequence ID" value="NZ_JAMYJR010000033.1"/>
</dbReference>
<dbReference type="Gene3D" id="1.25.40.10">
    <property type="entry name" value="Tetratricopeptide repeat domain"/>
    <property type="match status" value="1"/>
</dbReference>
<dbReference type="Pfam" id="PF13424">
    <property type="entry name" value="TPR_12"/>
    <property type="match status" value="1"/>
</dbReference>
<dbReference type="InterPro" id="IPR011990">
    <property type="entry name" value="TPR-like_helical_dom_sf"/>
</dbReference>
<name>A0ABT1DVW8_9ACTN</name>
<gene>
    <name evidence="2" type="ORF">M1L60_30765</name>
</gene>
<proteinExistence type="predicted"/>
<feature type="region of interest" description="Disordered" evidence="1">
    <location>
        <begin position="50"/>
        <end position="76"/>
    </location>
</feature>
<sequence>MTLAIEAFEISRRVFGPDYPHTLATAHALAVSLRAAGDFRTALEQDMDTVRRRTASTTARPTRGCANGSARTTCSR</sequence>
<comment type="caution">
    <text evidence="2">The sequence shown here is derived from an EMBL/GenBank/DDBJ whole genome shotgun (WGS) entry which is preliminary data.</text>
</comment>
<dbReference type="EMBL" id="JAMYJR010000033">
    <property type="protein sequence ID" value="MCO8274973.1"/>
    <property type="molecule type" value="Genomic_DNA"/>
</dbReference>
<organism evidence="2 3">
    <name type="scientific">Paractinoplanes aksuensis</name>
    <dbReference type="NCBI Taxonomy" id="2939490"/>
    <lineage>
        <taxon>Bacteria</taxon>
        <taxon>Bacillati</taxon>
        <taxon>Actinomycetota</taxon>
        <taxon>Actinomycetes</taxon>
        <taxon>Micromonosporales</taxon>
        <taxon>Micromonosporaceae</taxon>
        <taxon>Paractinoplanes</taxon>
    </lineage>
</organism>
<evidence type="ECO:0000256" key="1">
    <source>
        <dbReference type="SAM" id="MobiDB-lite"/>
    </source>
</evidence>
<evidence type="ECO:0000313" key="3">
    <source>
        <dbReference type="Proteomes" id="UP001523369"/>
    </source>
</evidence>
<accession>A0ABT1DVW8</accession>
<reference evidence="2 3" key="1">
    <citation type="submission" date="2022-06" db="EMBL/GenBank/DDBJ databases">
        <title>New Species of the Genus Actinoplanes, ActinopZanes ferrugineus.</title>
        <authorList>
            <person name="Ding P."/>
        </authorList>
    </citation>
    <scope>NUCLEOTIDE SEQUENCE [LARGE SCALE GENOMIC DNA]</scope>
    <source>
        <strain evidence="2 3">TRM88003</strain>
    </source>
</reference>
<keyword evidence="3" id="KW-1185">Reference proteome</keyword>
<dbReference type="Proteomes" id="UP001523369">
    <property type="component" value="Unassembled WGS sequence"/>
</dbReference>